<proteinExistence type="inferred from homology"/>
<evidence type="ECO:0000256" key="2">
    <source>
        <dbReference type="ARBA" id="ARBA00009765"/>
    </source>
</evidence>
<evidence type="ECO:0000256" key="8">
    <source>
        <dbReference type="RuleBase" id="RU362010"/>
    </source>
</evidence>
<keyword evidence="4 8" id="KW-1003">Cell membrane</keyword>
<evidence type="ECO:0000256" key="4">
    <source>
        <dbReference type="ARBA" id="ARBA00022475"/>
    </source>
</evidence>
<evidence type="ECO:0000256" key="1">
    <source>
        <dbReference type="ARBA" id="ARBA00004651"/>
    </source>
</evidence>
<evidence type="ECO:0000313" key="10">
    <source>
        <dbReference type="EMBL" id="TCC53489.1"/>
    </source>
</evidence>
<dbReference type="PANTHER" id="PTHR46494">
    <property type="entry name" value="CORA FAMILY METAL ION TRANSPORTER (EUROFUNG)"/>
    <property type="match status" value="1"/>
</dbReference>
<comment type="caution">
    <text evidence="10">The sequence shown here is derived from an EMBL/GenBank/DDBJ whole genome shotgun (WGS) entry which is preliminary data.</text>
</comment>
<dbReference type="InterPro" id="IPR045861">
    <property type="entry name" value="CorA_cytoplasmic_dom"/>
</dbReference>
<dbReference type="GO" id="GO:0005886">
    <property type="term" value="C:plasma membrane"/>
    <property type="evidence" value="ECO:0007669"/>
    <property type="project" value="UniProtKB-SubCell"/>
</dbReference>
<evidence type="ECO:0000256" key="3">
    <source>
        <dbReference type="ARBA" id="ARBA00022448"/>
    </source>
</evidence>
<comment type="function">
    <text evidence="8">Mediates influx of magnesium ions.</text>
</comment>
<keyword evidence="6 8" id="KW-1133">Transmembrane helix</keyword>
<dbReference type="GO" id="GO:0015087">
    <property type="term" value="F:cobalt ion transmembrane transporter activity"/>
    <property type="evidence" value="ECO:0007669"/>
    <property type="project" value="UniProtKB-UniRule"/>
</dbReference>
<evidence type="ECO:0000313" key="11">
    <source>
        <dbReference type="Proteomes" id="UP000293342"/>
    </source>
</evidence>
<dbReference type="OrthoDB" id="9803416at2"/>
<comment type="subcellular location">
    <subcellularLocation>
        <location evidence="1">Cell membrane</location>
        <topology evidence="1">Multi-pass membrane protein</topology>
    </subcellularLocation>
    <subcellularLocation>
        <location evidence="8">Membrane</location>
        <topology evidence="8">Multi-pass membrane protein</topology>
    </subcellularLocation>
</comment>
<evidence type="ECO:0000256" key="9">
    <source>
        <dbReference type="SAM" id="MobiDB-lite"/>
    </source>
</evidence>
<dbReference type="AlphaFoldDB" id="A0A4R0K1W7"/>
<accession>A0A4R0K1W7</accession>
<name>A0A4R0K1W7_9ACTN</name>
<evidence type="ECO:0000256" key="7">
    <source>
        <dbReference type="ARBA" id="ARBA00023136"/>
    </source>
</evidence>
<dbReference type="EMBL" id="SJKD01000001">
    <property type="protein sequence ID" value="TCC53489.1"/>
    <property type="molecule type" value="Genomic_DNA"/>
</dbReference>
<feature type="region of interest" description="Disordered" evidence="9">
    <location>
        <begin position="72"/>
        <end position="118"/>
    </location>
</feature>
<organism evidence="10 11">
    <name type="scientific">Kribbella capetownensis</name>
    <dbReference type="NCBI Taxonomy" id="1572659"/>
    <lineage>
        <taxon>Bacteria</taxon>
        <taxon>Bacillati</taxon>
        <taxon>Actinomycetota</taxon>
        <taxon>Actinomycetes</taxon>
        <taxon>Propionibacteriales</taxon>
        <taxon>Kribbellaceae</taxon>
        <taxon>Kribbella</taxon>
    </lineage>
</organism>
<dbReference type="GO" id="GO:0050897">
    <property type="term" value="F:cobalt ion binding"/>
    <property type="evidence" value="ECO:0007669"/>
    <property type="project" value="TreeGrafter"/>
</dbReference>
<protein>
    <recommendedName>
        <fullName evidence="8">Magnesium transport protein CorA</fullName>
    </recommendedName>
</protein>
<dbReference type="PANTHER" id="PTHR46494:SF1">
    <property type="entry name" value="CORA FAMILY METAL ION TRANSPORTER (EUROFUNG)"/>
    <property type="match status" value="1"/>
</dbReference>
<dbReference type="Proteomes" id="UP000293342">
    <property type="component" value="Unassembled WGS sequence"/>
</dbReference>
<dbReference type="SUPFAM" id="SSF144083">
    <property type="entry name" value="Magnesium transport protein CorA, transmembrane region"/>
    <property type="match status" value="1"/>
</dbReference>
<gene>
    <name evidence="8 10" type="primary">corA</name>
    <name evidence="10" type="ORF">E0H75_07310</name>
</gene>
<dbReference type="CDD" id="cd12822">
    <property type="entry name" value="TmCorA-like"/>
    <property type="match status" value="1"/>
</dbReference>
<dbReference type="InterPro" id="IPR045863">
    <property type="entry name" value="CorA_TM1_TM2"/>
</dbReference>
<sequence>MTNPKRPTLRSAWWENSASGVSAVGVAGIPVGMSSSSWRPGAQQVRRRRSNRIPLAAVAALANPDAPCRTLEVSPRHLRSGSRGVWGRGHEEQLARQPSTSRGSGERTRPEDPRVNHDGWTYSAVMERNDESGFSRADAERLLASGSFFWIDLHQPTPEDFGVLRDVFRFHPLAIEDSEQFGQRPKIEEYDDFVFLVLYGALPDDDRLAEVHCFYSERFLITAHRDAVPALTDVRRHYEARTKSIEDPVWLAHRLVDALVDSFFTILVGLDDRIDDLEDEVFLEVSEAQLHEISATKHTLVRIRKVVASQRDVFASLMSGVVVLPGMTHEAERYFRDTYDHLIRIGDLIDTYRELLTASMDVFLSTVSNRQNAVMKQLTIISTVFLPLTFISGFFGQNFGWMVDHIGGMPAFAALGIGLELAAVALLVAFFKRRSWF</sequence>
<feature type="transmembrane region" description="Helical" evidence="8">
    <location>
        <begin position="411"/>
        <end position="431"/>
    </location>
</feature>
<dbReference type="InterPro" id="IPR004488">
    <property type="entry name" value="Mg/Co-transport_prot_CorA"/>
</dbReference>
<keyword evidence="11" id="KW-1185">Reference proteome</keyword>
<dbReference type="Pfam" id="PF01544">
    <property type="entry name" value="CorA"/>
    <property type="match status" value="1"/>
</dbReference>
<dbReference type="GO" id="GO:0000287">
    <property type="term" value="F:magnesium ion binding"/>
    <property type="evidence" value="ECO:0007669"/>
    <property type="project" value="TreeGrafter"/>
</dbReference>
<dbReference type="NCBIfam" id="TIGR00383">
    <property type="entry name" value="corA"/>
    <property type="match status" value="1"/>
</dbReference>
<keyword evidence="7 8" id="KW-0472">Membrane</keyword>
<comment type="similarity">
    <text evidence="2 8">Belongs to the CorA metal ion transporter (MIT) (TC 1.A.35) family.</text>
</comment>
<keyword evidence="5 8" id="KW-0812">Transmembrane</keyword>
<keyword evidence="3 8" id="KW-0813">Transport</keyword>
<dbReference type="InterPro" id="IPR002523">
    <property type="entry name" value="MgTranspt_CorA/ZnTranspt_ZntB"/>
</dbReference>
<feature type="compositionally biased region" description="Basic and acidic residues" evidence="9">
    <location>
        <begin position="104"/>
        <end position="117"/>
    </location>
</feature>
<keyword evidence="8" id="KW-0406">Ion transport</keyword>
<dbReference type="GO" id="GO:0015095">
    <property type="term" value="F:magnesium ion transmembrane transporter activity"/>
    <property type="evidence" value="ECO:0007669"/>
    <property type="project" value="UniProtKB-UniRule"/>
</dbReference>
<keyword evidence="8" id="KW-0460">Magnesium</keyword>
<dbReference type="SUPFAM" id="SSF143865">
    <property type="entry name" value="CorA soluble domain-like"/>
    <property type="match status" value="1"/>
</dbReference>
<dbReference type="Gene3D" id="3.30.460.20">
    <property type="entry name" value="CorA soluble domain-like"/>
    <property type="match status" value="1"/>
</dbReference>
<evidence type="ECO:0000256" key="5">
    <source>
        <dbReference type="ARBA" id="ARBA00022692"/>
    </source>
</evidence>
<reference evidence="10 11" key="1">
    <citation type="submission" date="2019-02" db="EMBL/GenBank/DDBJ databases">
        <title>Kribbella capetownensis sp. nov. and Kribbella speibonae sp. nov., isolated from soil.</title>
        <authorList>
            <person name="Curtis S.M."/>
            <person name="Norton I."/>
            <person name="Everest G.J."/>
            <person name="Meyers P.R."/>
        </authorList>
    </citation>
    <scope>NUCLEOTIDE SEQUENCE [LARGE SCALE GENOMIC DNA]</scope>
    <source>
        <strain evidence="10 11">YM53</strain>
    </source>
</reference>
<feature type="transmembrane region" description="Helical" evidence="8">
    <location>
        <begin position="378"/>
        <end position="399"/>
    </location>
</feature>
<evidence type="ECO:0000256" key="6">
    <source>
        <dbReference type="ARBA" id="ARBA00022989"/>
    </source>
</evidence>
<dbReference type="Gene3D" id="1.20.58.340">
    <property type="entry name" value="Magnesium transport protein CorA, transmembrane region"/>
    <property type="match status" value="2"/>
</dbReference>